<dbReference type="Gene3D" id="3.30.565.10">
    <property type="entry name" value="Histidine kinase-like ATPase, C-terminal domain"/>
    <property type="match status" value="1"/>
</dbReference>
<dbReference type="InterPro" id="IPR050267">
    <property type="entry name" value="Anti-sigma-factor_SerPK"/>
</dbReference>
<keyword evidence="1" id="KW-0808">Transferase</keyword>
<gene>
    <name evidence="3" type="ORF">EEJ42_15710</name>
</gene>
<sequence length="188" mass="20166">MILALQFPSLGVEPSRGERIVMLTDTERCHDLQVPSVARFVPLARHAVRNVLREWEAAPEFIDVALLVVSELVTNVVRHAAVRSPEASISLRTEKGVLVLAVSDTHPYVPVPLQAAAPHRQEGDGSLGLGLGLRIVQNLANGCGGSLHMVRDQDTGVKTITARLPMTDALGEHSTCVARGHAGGVQQR</sequence>
<protein>
    <submittedName>
        <fullName evidence="3">ATP-binding protein</fullName>
    </submittedName>
</protein>
<keyword evidence="3" id="KW-0067">ATP-binding</keyword>
<keyword evidence="3" id="KW-0547">Nucleotide-binding</keyword>
<name>A0A3M8W8J1_9ACTN</name>
<dbReference type="EMBL" id="RIBZ01000203">
    <property type="protein sequence ID" value="RNG26244.1"/>
    <property type="molecule type" value="Genomic_DNA"/>
</dbReference>
<dbReference type="AlphaFoldDB" id="A0A3M8W8J1"/>
<dbReference type="PANTHER" id="PTHR35526:SF3">
    <property type="entry name" value="ANTI-SIGMA-F FACTOR RSBW"/>
    <property type="match status" value="1"/>
</dbReference>
<dbReference type="InterPro" id="IPR036890">
    <property type="entry name" value="HATPase_C_sf"/>
</dbReference>
<evidence type="ECO:0000259" key="2">
    <source>
        <dbReference type="Pfam" id="PF13581"/>
    </source>
</evidence>
<reference evidence="3 4" key="1">
    <citation type="submission" date="2018-11" db="EMBL/GenBank/DDBJ databases">
        <title>The Potential of Streptomyces as Biocontrol Agents against the Tomato grey mould, Botrytis cinerea (Gray mold) Frontiers in Microbiology.</title>
        <authorList>
            <person name="Li D."/>
        </authorList>
    </citation>
    <scope>NUCLEOTIDE SEQUENCE [LARGE SCALE GENOMIC DNA]</scope>
    <source>
        <strain evidence="3 4">NEAU-LD23</strain>
    </source>
</reference>
<keyword evidence="1" id="KW-0723">Serine/threonine-protein kinase</keyword>
<evidence type="ECO:0000313" key="4">
    <source>
        <dbReference type="Proteomes" id="UP000275401"/>
    </source>
</evidence>
<keyword evidence="4" id="KW-1185">Reference proteome</keyword>
<dbReference type="GO" id="GO:0004674">
    <property type="term" value="F:protein serine/threonine kinase activity"/>
    <property type="evidence" value="ECO:0007669"/>
    <property type="project" value="UniProtKB-KW"/>
</dbReference>
<dbReference type="GO" id="GO:0005524">
    <property type="term" value="F:ATP binding"/>
    <property type="evidence" value="ECO:0007669"/>
    <property type="project" value="UniProtKB-KW"/>
</dbReference>
<evidence type="ECO:0000256" key="1">
    <source>
        <dbReference type="ARBA" id="ARBA00022527"/>
    </source>
</evidence>
<dbReference type="PANTHER" id="PTHR35526">
    <property type="entry name" value="ANTI-SIGMA-F FACTOR RSBW-RELATED"/>
    <property type="match status" value="1"/>
</dbReference>
<proteinExistence type="predicted"/>
<dbReference type="CDD" id="cd16936">
    <property type="entry name" value="HATPase_RsbW-like"/>
    <property type="match status" value="1"/>
</dbReference>
<keyword evidence="1" id="KW-0418">Kinase</keyword>
<accession>A0A3M8W8J1</accession>
<dbReference type="SUPFAM" id="SSF55874">
    <property type="entry name" value="ATPase domain of HSP90 chaperone/DNA topoisomerase II/histidine kinase"/>
    <property type="match status" value="1"/>
</dbReference>
<feature type="domain" description="Histidine kinase/HSP90-like ATPase" evidence="2">
    <location>
        <begin position="40"/>
        <end position="143"/>
    </location>
</feature>
<dbReference type="Pfam" id="PF13581">
    <property type="entry name" value="HATPase_c_2"/>
    <property type="match status" value="1"/>
</dbReference>
<organism evidence="3 4">
    <name type="scientific">Streptomyces botrytidirepellens</name>
    <dbReference type="NCBI Taxonomy" id="2486417"/>
    <lineage>
        <taxon>Bacteria</taxon>
        <taxon>Bacillati</taxon>
        <taxon>Actinomycetota</taxon>
        <taxon>Actinomycetes</taxon>
        <taxon>Kitasatosporales</taxon>
        <taxon>Streptomycetaceae</taxon>
        <taxon>Streptomyces</taxon>
    </lineage>
</organism>
<evidence type="ECO:0000313" key="3">
    <source>
        <dbReference type="EMBL" id="RNG26244.1"/>
    </source>
</evidence>
<comment type="caution">
    <text evidence="3">The sequence shown here is derived from an EMBL/GenBank/DDBJ whole genome shotgun (WGS) entry which is preliminary data.</text>
</comment>
<dbReference type="Proteomes" id="UP000275401">
    <property type="component" value="Unassembled WGS sequence"/>
</dbReference>
<dbReference type="InterPro" id="IPR003594">
    <property type="entry name" value="HATPase_dom"/>
</dbReference>